<comment type="similarity">
    <text evidence="1 5">Belongs to the peptidase S8 family.</text>
</comment>
<dbReference type="InterPro" id="IPR015500">
    <property type="entry name" value="Peptidase_S8_subtilisin-rel"/>
</dbReference>
<dbReference type="GO" id="GO:0004252">
    <property type="term" value="F:serine-type endopeptidase activity"/>
    <property type="evidence" value="ECO:0007669"/>
    <property type="project" value="UniProtKB-UniRule"/>
</dbReference>
<dbReference type="EMBL" id="FQUO01000022">
    <property type="protein sequence ID" value="SHG24433.1"/>
    <property type="molecule type" value="Genomic_DNA"/>
</dbReference>
<reference evidence="8 9" key="1">
    <citation type="submission" date="2016-11" db="EMBL/GenBank/DDBJ databases">
        <authorList>
            <person name="Jaros S."/>
            <person name="Januszkiewicz K."/>
            <person name="Wedrychowicz H."/>
        </authorList>
    </citation>
    <scope>NUCLEOTIDE SEQUENCE [LARGE SCALE GENOMIC DNA]</scope>
    <source>
        <strain evidence="8 9">DSM 26897</strain>
    </source>
</reference>
<evidence type="ECO:0000313" key="8">
    <source>
        <dbReference type="EMBL" id="SHG24433.1"/>
    </source>
</evidence>
<feature type="active site" description="Charge relay system" evidence="5">
    <location>
        <position position="402"/>
    </location>
</feature>
<dbReference type="PROSITE" id="PS51892">
    <property type="entry name" value="SUBTILASE"/>
    <property type="match status" value="1"/>
</dbReference>
<dbReference type="PANTHER" id="PTHR43399">
    <property type="entry name" value="SUBTILISIN-RELATED"/>
    <property type="match status" value="1"/>
</dbReference>
<proteinExistence type="inferred from homology"/>
<evidence type="ECO:0000313" key="9">
    <source>
        <dbReference type="Proteomes" id="UP000184368"/>
    </source>
</evidence>
<sequence>MKTLLCALLFCLCIGEASAQQYLVFFRHKAPATHSLNNPSAFLSQRALERRQRYGLSIDSTDLPIPNTFITQLEAVPGVRVLNRSRWLNAVSISAPVAAVNQVGNLPFVANTRQVRTNLQPANRVSKPMMGAEAEVTTSTLGPTGTQENFYQYGRSEKQVNIHKGVFLHNLGLRGGTMVIGLLDAGFYRYHSLPAFDSTRSRGRVLGTWDFVAGDTSVAEDDAHGMQCFSIIAANMPGTFVGTAPEASFYLYRSEDAGSETQVEELNWVSAAERLDSAGGDMISSSLGYNQFDNGLGSYTYADMNGGVSITARGADLAARKGILVINSAGNEGASAWRYISTPADGDSVLAIGAIDTAGNSAAFSSYGPASDGKIKPDVVSVGVRTVLQSANGSIATGNGTSFSCPNMAGLAACLWQGFPERNNWEIMEAMRSSGSLATAPNSRLGFGIPDMRIATGILLKQNASATISAAACGALIQWQSKDVATMRYQIERLDPGSSNFKTVGTVNANGENWGNKSYQFTDRPEGLTGNFTYRIQQVLDTSANSFYAVYLDTISISNLPACHTSQRYNITPNPTNGNAQLQLNFSETLSRVTLQLYNQAGQQLWKQQLDKPAGLYQQSLPTTLLAAGKYYLRIASEDRIITTLELVKL</sequence>
<keyword evidence="2 5" id="KW-0645">Protease</keyword>
<keyword evidence="6" id="KW-0732">Signal</keyword>
<dbReference type="CDD" id="cd07493">
    <property type="entry name" value="Peptidases_S8_9"/>
    <property type="match status" value="1"/>
</dbReference>
<protein>
    <submittedName>
        <fullName evidence="8">Por secretion system C-terminal sorting domain-containing protein</fullName>
    </submittedName>
</protein>
<dbReference type="Pfam" id="PF00082">
    <property type="entry name" value="Peptidase_S8"/>
    <property type="match status" value="1"/>
</dbReference>
<evidence type="ECO:0000256" key="2">
    <source>
        <dbReference type="ARBA" id="ARBA00022670"/>
    </source>
</evidence>
<evidence type="ECO:0000256" key="6">
    <source>
        <dbReference type="SAM" id="SignalP"/>
    </source>
</evidence>
<dbReference type="Proteomes" id="UP000184368">
    <property type="component" value="Unassembled WGS sequence"/>
</dbReference>
<evidence type="ECO:0000256" key="5">
    <source>
        <dbReference type="PROSITE-ProRule" id="PRU01240"/>
    </source>
</evidence>
<dbReference type="AlphaFoldDB" id="A0A1M5I9H9"/>
<dbReference type="InterPro" id="IPR000209">
    <property type="entry name" value="Peptidase_S8/S53_dom"/>
</dbReference>
<dbReference type="InterPro" id="IPR026444">
    <property type="entry name" value="Secre_tail"/>
</dbReference>
<dbReference type="NCBIfam" id="TIGR04183">
    <property type="entry name" value="Por_Secre_tail"/>
    <property type="match status" value="1"/>
</dbReference>
<keyword evidence="4 5" id="KW-0720">Serine protease</keyword>
<feature type="chain" id="PRO_5012702796" evidence="6">
    <location>
        <begin position="20"/>
        <end position="650"/>
    </location>
</feature>
<name>A0A1M5I9H9_9BACT</name>
<dbReference type="RefSeq" id="WP_073047888.1">
    <property type="nucleotide sequence ID" value="NZ_FQUO01000022.1"/>
</dbReference>
<feature type="active site" description="Charge relay system" evidence="5">
    <location>
        <position position="224"/>
    </location>
</feature>
<dbReference type="GO" id="GO:0006508">
    <property type="term" value="P:proteolysis"/>
    <property type="evidence" value="ECO:0007669"/>
    <property type="project" value="UniProtKB-KW"/>
</dbReference>
<dbReference type="InterPro" id="IPR023828">
    <property type="entry name" value="Peptidase_S8_Ser-AS"/>
</dbReference>
<evidence type="ECO:0000256" key="1">
    <source>
        <dbReference type="ARBA" id="ARBA00011073"/>
    </source>
</evidence>
<dbReference type="PANTHER" id="PTHR43399:SF4">
    <property type="entry name" value="CELL WALL-ASSOCIATED PROTEASE"/>
    <property type="match status" value="1"/>
</dbReference>
<dbReference type="Gene3D" id="3.40.50.200">
    <property type="entry name" value="Peptidase S8/S53 domain"/>
    <property type="match status" value="1"/>
</dbReference>
<evidence type="ECO:0000256" key="3">
    <source>
        <dbReference type="ARBA" id="ARBA00022801"/>
    </source>
</evidence>
<dbReference type="PROSITE" id="PS00138">
    <property type="entry name" value="SUBTILASE_SER"/>
    <property type="match status" value="1"/>
</dbReference>
<dbReference type="InterPro" id="IPR036852">
    <property type="entry name" value="Peptidase_S8/S53_dom_sf"/>
</dbReference>
<feature type="active site" description="Charge relay system" evidence="5">
    <location>
        <position position="184"/>
    </location>
</feature>
<dbReference type="STRING" id="1302690.BUE76_15945"/>
<organism evidence="8 9">
    <name type="scientific">Cnuella takakiae</name>
    <dbReference type="NCBI Taxonomy" id="1302690"/>
    <lineage>
        <taxon>Bacteria</taxon>
        <taxon>Pseudomonadati</taxon>
        <taxon>Bacteroidota</taxon>
        <taxon>Chitinophagia</taxon>
        <taxon>Chitinophagales</taxon>
        <taxon>Chitinophagaceae</taxon>
        <taxon>Cnuella</taxon>
    </lineage>
</organism>
<accession>A0A1M5I9H9</accession>
<dbReference type="PRINTS" id="PR00723">
    <property type="entry name" value="SUBTILISIN"/>
</dbReference>
<evidence type="ECO:0000256" key="4">
    <source>
        <dbReference type="ARBA" id="ARBA00022825"/>
    </source>
</evidence>
<feature type="signal peptide" evidence="6">
    <location>
        <begin position="1"/>
        <end position="19"/>
    </location>
</feature>
<dbReference type="OrthoDB" id="9792152at2"/>
<evidence type="ECO:0000259" key="7">
    <source>
        <dbReference type="Pfam" id="PF00082"/>
    </source>
</evidence>
<keyword evidence="3 5" id="KW-0378">Hydrolase</keyword>
<feature type="domain" description="Peptidase S8/S53" evidence="7">
    <location>
        <begin position="177"/>
        <end position="448"/>
    </location>
</feature>
<gene>
    <name evidence="8" type="ORF">SAMN05444008_12245</name>
</gene>
<keyword evidence="9" id="KW-1185">Reference proteome</keyword>
<dbReference type="SUPFAM" id="SSF52743">
    <property type="entry name" value="Subtilisin-like"/>
    <property type="match status" value="1"/>
</dbReference>
<dbReference type="InterPro" id="IPR051048">
    <property type="entry name" value="Peptidase_S8/S53_subtilisin"/>
</dbReference>